<dbReference type="PANTHER" id="PTHR43304:SF1">
    <property type="entry name" value="PAC DOMAIN-CONTAINING PROTEIN"/>
    <property type="match status" value="1"/>
</dbReference>
<dbReference type="InterPro" id="IPR000700">
    <property type="entry name" value="PAS-assoc_C"/>
</dbReference>
<dbReference type="EMBL" id="BANC01000021">
    <property type="protein sequence ID" value="GAN79448.1"/>
    <property type="molecule type" value="Genomic_DNA"/>
</dbReference>
<accession>A0A0D6PE21</accession>
<sequence length="377" mass="42157">MGWPPDTDDFLDIWPLAVEASGTGVWDRNVQTGEIRYSASWFRMLGYENVPQSNTIEVAYERVHPDDLDYVKATMQAHFDGKTQDYEVEHRLRCKNGKYIRVLSRGRVVSRDADGKALRMTGMTTDITNTHSVKAQRGGNRACITRLIRKNSTTPRRKLYAVDETKPVLQRRAKSMPCFAQGTEILTPRGPVAVEKLKVGDAVLTVREGGPSERNIVWIGKRRFGTNTNILPEQLCPVLILADAFGPSLPERDLRLSPDHAVFAADHLIEVRQLINGRTVLRDTTCRSVTYHHIALEEHDILLAENLPVESYLECGGKASFTNGSTVEEPVILRPDAIKTIDAYGCAPLAGPGSPALRKTQKLLETQIRRQSYKPAE</sequence>
<dbReference type="GO" id="GO:0004673">
    <property type="term" value="F:protein histidine kinase activity"/>
    <property type="evidence" value="ECO:0007669"/>
    <property type="project" value="UniProtKB-EC"/>
</dbReference>
<dbReference type="Pfam" id="PF13403">
    <property type="entry name" value="Hint_2"/>
    <property type="match status" value="1"/>
</dbReference>
<dbReference type="GO" id="GO:0016539">
    <property type="term" value="P:intein-mediated protein splicing"/>
    <property type="evidence" value="ECO:0007669"/>
    <property type="project" value="InterPro"/>
</dbReference>
<name>A0A0D6PE21_9PROT</name>
<dbReference type="InterPro" id="IPR000014">
    <property type="entry name" value="PAS"/>
</dbReference>
<dbReference type="PROSITE" id="PS50817">
    <property type="entry name" value="INTEIN_N_TER"/>
    <property type="match status" value="1"/>
</dbReference>
<dbReference type="CDD" id="cd00130">
    <property type="entry name" value="PAS"/>
    <property type="match status" value="1"/>
</dbReference>
<evidence type="ECO:0000256" key="3">
    <source>
        <dbReference type="ARBA" id="ARBA00022553"/>
    </source>
</evidence>
<dbReference type="RefSeq" id="WP_048877903.1">
    <property type="nucleotide sequence ID" value="NZ_BANC01000021.1"/>
</dbReference>
<dbReference type="Pfam" id="PF08447">
    <property type="entry name" value="PAS_3"/>
    <property type="match status" value="1"/>
</dbReference>
<organism evidence="7 8">
    <name type="scientific">Acidocella aminolytica 101 = DSM 11237</name>
    <dbReference type="NCBI Taxonomy" id="1120923"/>
    <lineage>
        <taxon>Bacteria</taxon>
        <taxon>Pseudomonadati</taxon>
        <taxon>Pseudomonadota</taxon>
        <taxon>Alphaproteobacteria</taxon>
        <taxon>Acetobacterales</taxon>
        <taxon>Acidocellaceae</taxon>
        <taxon>Acidocella</taxon>
    </lineage>
</organism>
<dbReference type="STRING" id="1120923.SAMN02746095_00536"/>
<dbReference type="SMART" id="SM00086">
    <property type="entry name" value="PAC"/>
    <property type="match status" value="1"/>
</dbReference>
<dbReference type="InterPro" id="IPR003587">
    <property type="entry name" value="Hint_dom_N"/>
</dbReference>
<evidence type="ECO:0000256" key="4">
    <source>
        <dbReference type="ARBA" id="ARBA00022679"/>
    </source>
</evidence>
<keyword evidence="8" id="KW-1185">Reference proteome</keyword>
<dbReference type="SUPFAM" id="SSF51294">
    <property type="entry name" value="Hedgehog/intein (Hint) domain"/>
    <property type="match status" value="1"/>
</dbReference>
<dbReference type="InterPro" id="IPR006141">
    <property type="entry name" value="Intein_N"/>
</dbReference>
<dbReference type="EC" id="2.7.13.3" evidence="2"/>
<dbReference type="PROSITE" id="PS50113">
    <property type="entry name" value="PAC"/>
    <property type="match status" value="1"/>
</dbReference>
<evidence type="ECO:0000256" key="5">
    <source>
        <dbReference type="ARBA" id="ARBA00022777"/>
    </source>
</evidence>
<keyword evidence="3" id="KW-0597">Phosphoprotein</keyword>
<dbReference type="Proteomes" id="UP000032668">
    <property type="component" value="Unassembled WGS sequence"/>
</dbReference>
<keyword evidence="4" id="KW-0808">Transferase</keyword>
<comment type="caution">
    <text evidence="7">The sequence shown here is derived from an EMBL/GenBank/DDBJ whole genome shotgun (WGS) entry which is preliminary data.</text>
</comment>
<keyword evidence="5" id="KW-0418">Kinase</keyword>
<feature type="domain" description="PAC" evidence="6">
    <location>
        <begin position="86"/>
        <end position="139"/>
    </location>
</feature>
<proteinExistence type="predicted"/>
<dbReference type="AlphaFoldDB" id="A0A0D6PE21"/>
<dbReference type="SUPFAM" id="SSF55785">
    <property type="entry name" value="PYP-like sensor domain (PAS domain)"/>
    <property type="match status" value="1"/>
</dbReference>
<dbReference type="SMART" id="SM00306">
    <property type="entry name" value="HintN"/>
    <property type="match status" value="1"/>
</dbReference>
<evidence type="ECO:0000256" key="1">
    <source>
        <dbReference type="ARBA" id="ARBA00000085"/>
    </source>
</evidence>
<evidence type="ECO:0000259" key="6">
    <source>
        <dbReference type="PROSITE" id="PS50113"/>
    </source>
</evidence>
<dbReference type="InterPro" id="IPR035965">
    <property type="entry name" value="PAS-like_dom_sf"/>
</dbReference>
<dbReference type="InterPro" id="IPR001610">
    <property type="entry name" value="PAC"/>
</dbReference>
<dbReference type="InterPro" id="IPR028992">
    <property type="entry name" value="Hedgehog/Intein_dom"/>
</dbReference>
<evidence type="ECO:0000256" key="2">
    <source>
        <dbReference type="ARBA" id="ARBA00012438"/>
    </source>
</evidence>
<dbReference type="InterPro" id="IPR036844">
    <property type="entry name" value="Hint_dom_sf"/>
</dbReference>
<comment type="catalytic activity">
    <reaction evidence="1">
        <text>ATP + protein L-histidine = ADP + protein N-phospho-L-histidine.</text>
        <dbReference type="EC" id="2.7.13.3"/>
    </reaction>
</comment>
<reference evidence="7 8" key="1">
    <citation type="submission" date="2012-11" db="EMBL/GenBank/DDBJ databases">
        <title>Whole genome sequence of Acidocella aminolytica 101 = DSM 11237.</title>
        <authorList>
            <person name="Azuma Y."/>
            <person name="Higashiura N."/>
            <person name="Hirakawa H."/>
            <person name="Matsushita K."/>
        </authorList>
    </citation>
    <scope>NUCLEOTIDE SEQUENCE [LARGE SCALE GENOMIC DNA]</scope>
    <source>
        <strain evidence="8">101 / DSM 11237</strain>
    </source>
</reference>
<evidence type="ECO:0000313" key="7">
    <source>
        <dbReference type="EMBL" id="GAN79448.1"/>
    </source>
</evidence>
<dbReference type="InterPro" id="IPR013655">
    <property type="entry name" value="PAS_fold_3"/>
</dbReference>
<dbReference type="Gene3D" id="2.170.16.10">
    <property type="entry name" value="Hedgehog/Intein (Hint) domain"/>
    <property type="match status" value="1"/>
</dbReference>
<evidence type="ECO:0000313" key="8">
    <source>
        <dbReference type="Proteomes" id="UP000032668"/>
    </source>
</evidence>
<gene>
    <name evidence="7" type="ORF">Aam_021_036</name>
</gene>
<dbReference type="PANTHER" id="PTHR43304">
    <property type="entry name" value="PHYTOCHROME-LIKE PROTEIN CPH1"/>
    <property type="match status" value="1"/>
</dbReference>
<dbReference type="InterPro" id="IPR052162">
    <property type="entry name" value="Sensor_kinase/Photoreceptor"/>
</dbReference>
<dbReference type="Gene3D" id="3.30.450.20">
    <property type="entry name" value="PAS domain"/>
    <property type="match status" value="1"/>
</dbReference>
<protein>
    <recommendedName>
        <fullName evidence="2">histidine kinase</fullName>
        <ecNumber evidence="2">2.7.13.3</ecNumber>
    </recommendedName>
</protein>